<feature type="domain" description="Core-binding (CB)" evidence="7">
    <location>
        <begin position="42"/>
        <end position="122"/>
    </location>
</feature>
<dbReference type="InterPro" id="IPR050090">
    <property type="entry name" value="Tyrosine_recombinase_XerCD"/>
</dbReference>
<comment type="caution">
    <text evidence="8">The sequence shown here is derived from an EMBL/GenBank/DDBJ whole genome shotgun (WGS) entry which is preliminary data.</text>
</comment>
<evidence type="ECO:0000313" key="8">
    <source>
        <dbReference type="EMBL" id="OEE35332.1"/>
    </source>
</evidence>
<dbReference type="PANTHER" id="PTHR30349:SF41">
    <property type="entry name" value="INTEGRASE_RECOMBINASE PROTEIN MJ0367-RELATED"/>
    <property type="match status" value="1"/>
</dbReference>
<evidence type="ECO:0000256" key="2">
    <source>
        <dbReference type="ARBA" id="ARBA00022908"/>
    </source>
</evidence>
<organism evidence="8 9">
    <name type="scientific">Vibrio genomosp. F10 str. ZF-129</name>
    <dbReference type="NCBI Taxonomy" id="1187848"/>
    <lineage>
        <taxon>Bacteria</taxon>
        <taxon>Pseudomonadati</taxon>
        <taxon>Pseudomonadota</taxon>
        <taxon>Gammaproteobacteria</taxon>
        <taxon>Vibrionales</taxon>
        <taxon>Vibrionaceae</taxon>
        <taxon>Vibrio</taxon>
    </lineage>
</organism>
<comment type="similarity">
    <text evidence="1">Belongs to the 'phage' integrase family.</text>
</comment>
<dbReference type="InterPro" id="IPR010998">
    <property type="entry name" value="Integrase_recombinase_N"/>
</dbReference>
<keyword evidence="2" id="KW-0229">DNA integration</keyword>
<evidence type="ECO:0000313" key="9">
    <source>
        <dbReference type="Proteomes" id="UP000094741"/>
    </source>
</evidence>
<gene>
    <name evidence="8" type="ORF">A1QO_00805</name>
</gene>
<dbReference type="PROSITE" id="PS51900">
    <property type="entry name" value="CB"/>
    <property type="match status" value="1"/>
</dbReference>
<keyword evidence="4" id="KW-0233">DNA recombination</keyword>
<dbReference type="Gene3D" id="1.10.443.10">
    <property type="entry name" value="Intergrase catalytic core"/>
    <property type="match status" value="1"/>
</dbReference>
<evidence type="ECO:0000256" key="5">
    <source>
        <dbReference type="PROSITE-ProRule" id="PRU01248"/>
    </source>
</evidence>
<accession>A0A1E5BGD9</accession>
<dbReference type="RefSeq" id="WP_017041688.1">
    <property type="nucleotide sequence ID" value="NZ_AJYQ02000078.1"/>
</dbReference>
<dbReference type="eggNOG" id="COG4974">
    <property type="taxonomic scope" value="Bacteria"/>
</dbReference>
<protein>
    <recommendedName>
        <fullName evidence="10">Tyr recombinase domain-containing protein</fullName>
    </recommendedName>
</protein>
<evidence type="ECO:0000256" key="1">
    <source>
        <dbReference type="ARBA" id="ARBA00008857"/>
    </source>
</evidence>
<dbReference type="InterPro" id="IPR002104">
    <property type="entry name" value="Integrase_catalytic"/>
</dbReference>
<proteinExistence type="inferred from homology"/>
<sequence>MNDLANLSKSVSVFEDHFQKRLAEIELHDANPNDVDDETATVKLRVWLESYKRNSAPNTYRAYMGAWERYVSACTAVGVNWLPITASNIIKVLHYLEVNRKQKLSTLRLTCSMVNNFHDAAGYPKPTLNKQVQSELKGIRRRLKVASKQAPALTEVHKDQIIQTYLKEGSIRSIRDACMVSVMFDSLLRRSEVANIRMQDIHERSFPLGTSDKPDRQLPMPFPYRSNERLDGRLHIPSSKTDQDGHGANGYLSPDSIRLISFMVDKCGLDVRDSDSFLFRGIDNSGNLGERISDQGVYRAMQKMSEVIGTKFKFTGHSCRVGACILISKTSSTAEVMKAGRWRSPAMPAYYTRNEEVYEGAMAKYHKHRDEPNFINLQN</sequence>
<dbReference type="InterPro" id="IPR011010">
    <property type="entry name" value="DNA_brk_join_enz"/>
</dbReference>
<dbReference type="GO" id="GO:0003677">
    <property type="term" value="F:DNA binding"/>
    <property type="evidence" value="ECO:0007669"/>
    <property type="project" value="UniProtKB-UniRule"/>
</dbReference>
<dbReference type="Proteomes" id="UP000094741">
    <property type="component" value="Unassembled WGS sequence"/>
</dbReference>
<dbReference type="STRING" id="1187848.A1QO_00805"/>
<evidence type="ECO:0008006" key="10">
    <source>
        <dbReference type="Google" id="ProtNLM"/>
    </source>
</evidence>
<dbReference type="EMBL" id="AJYQ02000078">
    <property type="protein sequence ID" value="OEE35332.1"/>
    <property type="molecule type" value="Genomic_DNA"/>
</dbReference>
<dbReference type="SUPFAM" id="SSF47823">
    <property type="entry name" value="lambda integrase-like, N-terminal domain"/>
    <property type="match status" value="1"/>
</dbReference>
<dbReference type="OrthoDB" id="6263279at2"/>
<evidence type="ECO:0000259" key="7">
    <source>
        <dbReference type="PROSITE" id="PS51900"/>
    </source>
</evidence>
<dbReference type="GO" id="GO:0015074">
    <property type="term" value="P:DNA integration"/>
    <property type="evidence" value="ECO:0007669"/>
    <property type="project" value="UniProtKB-KW"/>
</dbReference>
<dbReference type="Gene3D" id="1.10.150.130">
    <property type="match status" value="1"/>
</dbReference>
<dbReference type="InterPro" id="IPR044068">
    <property type="entry name" value="CB"/>
</dbReference>
<evidence type="ECO:0000256" key="4">
    <source>
        <dbReference type="ARBA" id="ARBA00023172"/>
    </source>
</evidence>
<reference evidence="8 9" key="1">
    <citation type="journal article" date="2012" name="Science">
        <title>Ecological populations of bacteria act as socially cohesive units of antibiotic production and resistance.</title>
        <authorList>
            <person name="Cordero O.X."/>
            <person name="Wildschutte H."/>
            <person name="Kirkup B."/>
            <person name="Proehl S."/>
            <person name="Ngo L."/>
            <person name="Hussain F."/>
            <person name="Le Roux F."/>
            <person name="Mincer T."/>
            <person name="Polz M.F."/>
        </authorList>
    </citation>
    <scope>NUCLEOTIDE SEQUENCE [LARGE SCALE GENOMIC DNA]</scope>
    <source>
        <strain evidence="8 9">ZF-129</strain>
    </source>
</reference>
<dbReference type="PANTHER" id="PTHR30349">
    <property type="entry name" value="PHAGE INTEGRASE-RELATED"/>
    <property type="match status" value="1"/>
</dbReference>
<dbReference type="AlphaFoldDB" id="A0A1E5BGD9"/>
<evidence type="ECO:0000256" key="3">
    <source>
        <dbReference type="ARBA" id="ARBA00023125"/>
    </source>
</evidence>
<dbReference type="InterPro" id="IPR013762">
    <property type="entry name" value="Integrase-like_cat_sf"/>
</dbReference>
<dbReference type="PROSITE" id="PS51898">
    <property type="entry name" value="TYR_RECOMBINASE"/>
    <property type="match status" value="1"/>
</dbReference>
<name>A0A1E5BGD9_9VIBR</name>
<evidence type="ECO:0000259" key="6">
    <source>
        <dbReference type="PROSITE" id="PS51898"/>
    </source>
</evidence>
<dbReference type="Pfam" id="PF00589">
    <property type="entry name" value="Phage_integrase"/>
    <property type="match status" value="1"/>
</dbReference>
<feature type="domain" description="Tyr recombinase" evidence="6">
    <location>
        <begin position="148"/>
        <end position="367"/>
    </location>
</feature>
<dbReference type="GO" id="GO:0006310">
    <property type="term" value="P:DNA recombination"/>
    <property type="evidence" value="ECO:0007669"/>
    <property type="project" value="UniProtKB-KW"/>
</dbReference>
<keyword evidence="3 5" id="KW-0238">DNA-binding</keyword>
<dbReference type="SUPFAM" id="SSF56349">
    <property type="entry name" value="DNA breaking-rejoining enzymes"/>
    <property type="match status" value="1"/>
</dbReference>